<protein>
    <recommendedName>
        <fullName evidence="4">Flightin</fullName>
    </recommendedName>
</protein>
<gene>
    <name evidence="2" type="ORF">PV328_010215</name>
</gene>
<keyword evidence="3" id="KW-1185">Reference proteome</keyword>
<comment type="caution">
    <text evidence="2">The sequence shown here is derived from an EMBL/GenBank/DDBJ whole genome shotgun (WGS) entry which is preliminary data.</text>
</comment>
<evidence type="ECO:0000313" key="2">
    <source>
        <dbReference type="EMBL" id="KAK0159325.1"/>
    </source>
</evidence>
<dbReference type="EMBL" id="JAQQBS010001424">
    <property type="protein sequence ID" value="KAK0159325.1"/>
    <property type="molecule type" value="Genomic_DNA"/>
</dbReference>
<organism evidence="2 3">
    <name type="scientific">Microctonus aethiopoides</name>
    <dbReference type="NCBI Taxonomy" id="144406"/>
    <lineage>
        <taxon>Eukaryota</taxon>
        <taxon>Metazoa</taxon>
        <taxon>Ecdysozoa</taxon>
        <taxon>Arthropoda</taxon>
        <taxon>Hexapoda</taxon>
        <taxon>Insecta</taxon>
        <taxon>Pterygota</taxon>
        <taxon>Neoptera</taxon>
        <taxon>Endopterygota</taxon>
        <taxon>Hymenoptera</taxon>
        <taxon>Apocrita</taxon>
        <taxon>Ichneumonoidea</taxon>
        <taxon>Braconidae</taxon>
        <taxon>Euphorinae</taxon>
        <taxon>Microctonus</taxon>
    </lineage>
</organism>
<reference evidence="2" key="1">
    <citation type="journal article" date="2023" name="bioRxiv">
        <title>Scaffold-level genome assemblies of two parasitoid biocontrol wasps reveal the parthenogenesis mechanism and an associated novel virus.</title>
        <authorList>
            <person name="Inwood S."/>
            <person name="Skelly J."/>
            <person name="Guhlin J."/>
            <person name="Harrop T."/>
            <person name="Goldson S."/>
            <person name="Dearden P."/>
        </authorList>
    </citation>
    <scope>NUCLEOTIDE SEQUENCE</scope>
    <source>
        <strain evidence="2">Irish</strain>
        <tissue evidence="2">Whole body</tissue>
    </source>
</reference>
<dbReference type="Proteomes" id="UP001168990">
    <property type="component" value="Unassembled WGS sequence"/>
</dbReference>
<evidence type="ECO:0008006" key="4">
    <source>
        <dbReference type="Google" id="ProtNLM"/>
    </source>
</evidence>
<name>A0AA39C7H1_9HYME</name>
<sequence>MADDDAAWDFGADDAPAGAAETTAEGDGTTEGGEPAPEKVEKVKMDYSQFEKAPKPKYTLHWVRPLFLNYRYLYEYRQFYYNDVIDWLNKRNRGIWREVPNAEEWSERMFRNYDAKNTDRSYKRSADMRWITGYRTEPRYYSYHTRAYYSLKYQKIL</sequence>
<evidence type="ECO:0000256" key="1">
    <source>
        <dbReference type="SAM" id="MobiDB-lite"/>
    </source>
</evidence>
<evidence type="ECO:0000313" key="3">
    <source>
        <dbReference type="Proteomes" id="UP001168990"/>
    </source>
</evidence>
<proteinExistence type="predicted"/>
<feature type="compositionally biased region" description="Low complexity" evidence="1">
    <location>
        <begin position="8"/>
        <end position="35"/>
    </location>
</feature>
<dbReference type="AlphaFoldDB" id="A0AA39C7H1"/>
<feature type="region of interest" description="Disordered" evidence="1">
    <location>
        <begin position="1"/>
        <end position="39"/>
    </location>
</feature>
<reference evidence="2" key="2">
    <citation type="submission" date="2023-03" db="EMBL/GenBank/DDBJ databases">
        <authorList>
            <person name="Inwood S.N."/>
            <person name="Skelly J.G."/>
            <person name="Guhlin J."/>
            <person name="Harrop T.W.R."/>
            <person name="Goldson S.G."/>
            <person name="Dearden P.K."/>
        </authorList>
    </citation>
    <scope>NUCLEOTIDE SEQUENCE</scope>
    <source>
        <strain evidence="2">Irish</strain>
        <tissue evidence="2">Whole body</tissue>
    </source>
</reference>
<accession>A0AA39C7H1</accession>